<evidence type="ECO:0000313" key="5">
    <source>
        <dbReference type="EMBL" id="KKI52395.1"/>
    </source>
</evidence>
<dbReference type="EMBL" id="LAYJ01000017">
    <property type="protein sequence ID" value="KKI52395.1"/>
    <property type="molecule type" value="Genomic_DNA"/>
</dbReference>
<name>A0A0M2NQA6_9FIRM</name>
<dbReference type="Gene3D" id="1.10.260.40">
    <property type="entry name" value="lambda repressor-like DNA-binding domains"/>
    <property type="match status" value="1"/>
</dbReference>
<dbReference type="Gene3D" id="3.40.50.2300">
    <property type="match status" value="2"/>
</dbReference>
<evidence type="ECO:0000256" key="1">
    <source>
        <dbReference type="ARBA" id="ARBA00023015"/>
    </source>
</evidence>
<dbReference type="GO" id="GO:0000976">
    <property type="term" value="F:transcription cis-regulatory region binding"/>
    <property type="evidence" value="ECO:0007669"/>
    <property type="project" value="TreeGrafter"/>
</dbReference>
<dbReference type="PANTHER" id="PTHR30146:SF144">
    <property type="entry name" value="LACI-FAMILY TRANSCRIPTION REGULATOR"/>
    <property type="match status" value="1"/>
</dbReference>
<evidence type="ECO:0000313" key="6">
    <source>
        <dbReference type="Proteomes" id="UP000034076"/>
    </source>
</evidence>
<dbReference type="Pfam" id="PF00356">
    <property type="entry name" value="LacI"/>
    <property type="match status" value="1"/>
</dbReference>
<evidence type="ECO:0000256" key="2">
    <source>
        <dbReference type="ARBA" id="ARBA00023125"/>
    </source>
</evidence>
<feature type="domain" description="HTH lacI-type" evidence="4">
    <location>
        <begin position="9"/>
        <end position="63"/>
    </location>
</feature>
<protein>
    <submittedName>
        <fullName evidence="5">Transcriptional regulator, LacI family</fullName>
    </submittedName>
</protein>
<dbReference type="STRING" id="270498.CHK_0095"/>
<dbReference type="CDD" id="cd01392">
    <property type="entry name" value="HTH_LacI"/>
    <property type="match status" value="1"/>
</dbReference>
<dbReference type="SMART" id="SM00354">
    <property type="entry name" value="HTH_LACI"/>
    <property type="match status" value="1"/>
</dbReference>
<comment type="caution">
    <text evidence="5">The sequence shown here is derived from an EMBL/GenBank/DDBJ whole genome shotgun (WGS) entry which is preliminary data.</text>
</comment>
<accession>A0A0M2NQA6</accession>
<dbReference type="PANTHER" id="PTHR30146">
    <property type="entry name" value="LACI-RELATED TRANSCRIPTIONAL REPRESSOR"/>
    <property type="match status" value="1"/>
</dbReference>
<proteinExistence type="predicted"/>
<dbReference type="SUPFAM" id="SSF53822">
    <property type="entry name" value="Periplasmic binding protein-like I"/>
    <property type="match status" value="1"/>
</dbReference>
<keyword evidence="2" id="KW-0238">DNA-binding</keyword>
<keyword evidence="1" id="KW-0805">Transcription regulation</keyword>
<reference evidence="5 6" key="1">
    <citation type="submission" date="2015-04" db="EMBL/GenBank/DDBJ databases">
        <title>Draft genome sequence of bacteremic isolate Catabacter hongkongensis type strain HKU16T.</title>
        <authorList>
            <person name="Lau S.K."/>
            <person name="Teng J.L."/>
            <person name="Huang Y."/>
            <person name="Curreem S.O."/>
            <person name="Tsui S.K."/>
            <person name="Woo P.C."/>
        </authorList>
    </citation>
    <scope>NUCLEOTIDE SEQUENCE [LARGE SCALE GENOMIC DNA]</scope>
    <source>
        <strain evidence="5 6">HKU16</strain>
    </source>
</reference>
<dbReference type="PROSITE" id="PS50932">
    <property type="entry name" value="HTH_LACI_2"/>
    <property type="match status" value="1"/>
</dbReference>
<organism evidence="5 6">
    <name type="scientific">Christensenella hongkongensis</name>
    <dbReference type="NCBI Taxonomy" id="270498"/>
    <lineage>
        <taxon>Bacteria</taxon>
        <taxon>Bacillati</taxon>
        <taxon>Bacillota</taxon>
        <taxon>Clostridia</taxon>
        <taxon>Christensenellales</taxon>
        <taxon>Christensenellaceae</taxon>
        <taxon>Christensenella</taxon>
    </lineage>
</organism>
<dbReference type="CDD" id="cd06307">
    <property type="entry name" value="PBP1_sugar_binding"/>
    <property type="match status" value="1"/>
</dbReference>
<sequence length="352" mass="39931">MEEIRKPAATLKDVAMRSGYALRTVKKVMNGDDSVRDKTREAVLAAARELNYKKNRLASALVRQKSVKIAIVYSKVSKAYFPEVQEGFRNFAEEYQDFGLSIEFFEILEKGWRHQCSVLAGLCEREDIDGVIMQPTSTTKLNDMIRELTSHGKPVITFGADAPASERICYVGPDAYRAGRIGGQLLANYIGKKGNVCVVMQTIEHMQTIYRKHGFTDYLQEHCPKINISELTIPDDSDVYSEMVSQLLEGNPDLNGIFCTDANTYLVGELIRKAGRQDIKLVGFDLSYEAIELMRQEYVDVIIDQKPKLFSYVALETMFKYVYNNEQPEKKIIYTDLSILTSECFSLTGIRL</sequence>
<gene>
    <name evidence="5" type="ORF">CHK_0095</name>
</gene>
<dbReference type="SUPFAM" id="SSF47413">
    <property type="entry name" value="lambda repressor-like DNA-binding domains"/>
    <property type="match status" value="1"/>
</dbReference>
<dbReference type="AlphaFoldDB" id="A0A0M2NQA6"/>
<dbReference type="Proteomes" id="UP000034076">
    <property type="component" value="Unassembled WGS sequence"/>
</dbReference>
<dbReference type="InterPro" id="IPR000843">
    <property type="entry name" value="HTH_LacI"/>
</dbReference>
<keyword evidence="6" id="KW-1185">Reference proteome</keyword>
<dbReference type="OrthoDB" id="2049456at2"/>
<dbReference type="InterPro" id="IPR025997">
    <property type="entry name" value="SBP_2_dom"/>
</dbReference>
<evidence type="ECO:0000256" key="3">
    <source>
        <dbReference type="ARBA" id="ARBA00023163"/>
    </source>
</evidence>
<dbReference type="Pfam" id="PF13407">
    <property type="entry name" value="Peripla_BP_4"/>
    <property type="match status" value="1"/>
</dbReference>
<dbReference type="InterPro" id="IPR010982">
    <property type="entry name" value="Lambda_DNA-bd_dom_sf"/>
</dbReference>
<dbReference type="GO" id="GO:0003700">
    <property type="term" value="F:DNA-binding transcription factor activity"/>
    <property type="evidence" value="ECO:0007669"/>
    <property type="project" value="TreeGrafter"/>
</dbReference>
<keyword evidence="3" id="KW-0804">Transcription</keyword>
<evidence type="ECO:0000259" key="4">
    <source>
        <dbReference type="PROSITE" id="PS50932"/>
    </source>
</evidence>
<dbReference type="InterPro" id="IPR028082">
    <property type="entry name" value="Peripla_BP_I"/>
</dbReference>
<dbReference type="RefSeq" id="WP_046441918.1">
    <property type="nucleotide sequence ID" value="NZ_LAYJ01000017.1"/>
</dbReference>